<comment type="caution">
    <text evidence="2">The sequence shown here is derived from an EMBL/GenBank/DDBJ whole genome shotgun (WGS) entry which is preliminary data.</text>
</comment>
<name>A0ABR4CQQ1_9HELO</name>
<gene>
    <name evidence="2" type="ORF">VTL71DRAFT_13132</name>
</gene>
<accession>A0ABR4CQQ1</accession>
<organism evidence="2 3">
    <name type="scientific">Oculimacula yallundae</name>
    <dbReference type="NCBI Taxonomy" id="86028"/>
    <lineage>
        <taxon>Eukaryota</taxon>
        <taxon>Fungi</taxon>
        <taxon>Dikarya</taxon>
        <taxon>Ascomycota</taxon>
        <taxon>Pezizomycotina</taxon>
        <taxon>Leotiomycetes</taxon>
        <taxon>Helotiales</taxon>
        <taxon>Ploettnerulaceae</taxon>
        <taxon>Oculimacula</taxon>
    </lineage>
</organism>
<evidence type="ECO:0000313" key="3">
    <source>
        <dbReference type="Proteomes" id="UP001595075"/>
    </source>
</evidence>
<dbReference type="EMBL" id="JAZHXI010000005">
    <property type="protein sequence ID" value="KAL2071897.1"/>
    <property type="molecule type" value="Genomic_DNA"/>
</dbReference>
<keyword evidence="3" id="KW-1185">Reference proteome</keyword>
<protein>
    <submittedName>
        <fullName evidence="2">Uncharacterized protein</fullName>
    </submittedName>
</protein>
<proteinExistence type="predicted"/>
<feature type="region of interest" description="Disordered" evidence="1">
    <location>
        <begin position="1"/>
        <end position="33"/>
    </location>
</feature>
<feature type="compositionally biased region" description="Basic residues" evidence="1">
    <location>
        <begin position="67"/>
        <end position="76"/>
    </location>
</feature>
<reference evidence="2 3" key="1">
    <citation type="journal article" date="2024" name="Commun. Biol.">
        <title>Comparative genomic analysis of thermophilic fungi reveals convergent evolutionary adaptations and gene losses.</title>
        <authorList>
            <person name="Steindorff A.S."/>
            <person name="Aguilar-Pontes M.V."/>
            <person name="Robinson A.J."/>
            <person name="Andreopoulos B."/>
            <person name="LaButti K."/>
            <person name="Kuo A."/>
            <person name="Mondo S."/>
            <person name="Riley R."/>
            <person name="Otillar R."/>
            <person name="Haridas S."/>
            <person name="Lipzen A."/>
            <person name="Grimwood J."/>
            <person name="Schmutz J."/>
            <person name="Clum A."/>
            <person name="Reid I.D."/>
            <person name="Moisan M.C."/>
            <person name="Butler G."/>
            <person name="Nguyen T.T.M."/>
            <person name="Dewar K."/>
            <person name="Conant G."/>
            <person name="Drula E."/>
            <person name="Henrissat B."/>
            <person name="Hansel C."/>
            <person name="Singer S."/>
            <person name="Hutchinson M.I."/>
            <person name="de Vries R.P."/>
            <person name="Natvig D.O."/>
            <person name="Powell A.J."/>
            <person name="Tsang A."/>
            <person name="Grigoriev I.V."/>
        </authorList>
    </citation>
    <scope>NUCLEOTIDE SEQUENCE [LARGE SCALE GENOMIC DNA]</scope>
    <source>
        <strain evidence="2 3">CBS 494.80</strain>
    </source>
</reference>
<feature type="region of interest" description="Disordered" evidence="1">
    <location>
        <begin position="121"/>
        <end position="144"/>
    </location>
</feature>
<evidence type="ECO:0000313" key="2">
    <source>
        <dbReference type="EMBL" id="KAL2071897.1"/>
    </source>
</evidence>
<evidence type="ECO:0000256" key="1">
    <source>
        <dbReference type="SAM" id="MobiDB-lite"/>
    </source>
</evidence>
<feature type="region of interest" description="Disordered" evidence="1">
    <location>
        <begin position="54"/>
        <end position="76"/>
    </location>
</feature>
<sequence length="144" mass="15364">MSLNFLKAPKLPKTTDQSKVSSNANSGVAGGSIMNGVASTAELDMYRRRREAMIQRGEDPDAVAKAQKARHDSRKQAVKKLFGMKIESSKGDVTQYQGSAFSGSKGDVTLYEGSVTSVRDDTGLSRGYYKPTSGHAGSADGVIR</sequence>
<dbReference type="Proteomes" id="UP001595075">
    <property type="component" value="Unassembled WGS sequence"/>
</dbReference>